<proteinExistence type="predicted"/>
<reference evidence="3 4" key="1">
    <citation type="journal article" date="2016" name="Nat. Commun.">
        <title>Genomes of cryptic chimpanzee Plasmodium species reveal key evolutionary events leading to human malaria.</title>
        <authorList>
            <person name="Sundararaman S.A."/>
            <person name="Plenderleith L.J."/>
            <person name="Liu W."/>
            <person name="Loy D.E."/>
            <person name="Learn G.H."/>
            <person name="Li Y."/>
            <person name="Shaw K.S."/>
            <person name="Ayouba A."/>
            <person name="Peeters M."/>
            <person name="Speede S."/>
            <person name="Shaw G.M."/>
            <person name="Bushman F.D."/>
            <person name="Brisson D."/>
            <person name="Rayner J.C."/>
            <person name="Sharp P.M."/>
            <person name="Hahn B.H."/>
        </authorList>
    </citation>
    <scope>NUCLEOTIDE SEQUENCE [LARGE SCALE GENOMIC DNA]</scope>
    <source>
        <strain evidence="3 4">SY57</strain>
    </source>
</reference>
<dbReference type="GO" id="GO:0005802">
    <property type="term" value="C:trans-Golgi network"/>
    <property type="evidence" value="ECO:0007669"/>
    <property type="project" value="TreeGrafter"/>
</dbReference>
<evidence type="ECO:0000256" key="2">
    <source>
        <dbReference type="SAM" id="Phobius"/>
    </source>
</evidence>
<dbReference type="AlphaFoldDB" id="A0A151L3N5"/>
<name>A0A151L3N5_PLARE</name>
<dbReference type="VEuPathDB" id="PlasmoDB:PRG01_0308900"/>
<evidence type="ECO:0000256" key="1">
    <source>
        <dbReference type="SAM" id="MobiDB-lite"/>
    </source>
</evidence>
<feature type="non-terminal residue" evidence="3">
    <location>
        <position position="1"/>
    </location>
</feature>
<protein>
    <submittedName>
        <fullName evidence="3">Uncharacterized protein</fullName>
    </submittedName>
</protein>
<keyword evidence="2" id="KW-0812">Transmembrane</keyword>
<keyword evidence="2" id="KW-1133">Transmembrane helix</keyword>
<dbReference type="GeneID" id="30953496"/>
<feature type="region of interest" description="Disordered" evidence="1">
    <location>
        <begin position="86"/>
        <end position="106"/>
    </location>
</feature>
<dbReference type="PANTHER" id="PTHR14042">
    <property type="entry name" value="DOPEY-RELATED"/>
    <property type="match status" value="1"/>
</dbReference>
<organism evidence="3 4">
    <name type="scientific">Plasmodium reichenowi</name>
    <dbReference type="NCBI Taxonomy" id="5854"/>
    <lineage>
        <taxon>Eukaryota</taxon>
        <taxon>Sar</taxon>
        <taxon>Alveolata</taxon>
        <taxon>Apicomplexa</taxon>
        <taxon>Aconoidasida</taxon>
        <taxon>Haemosporida</taxon>
        <taxon>Plasmodiidae</taxon>
        <taxon>Plasmodium</taxon>
        <taxon>Plasmodium (Laverania)</taxon>
    </lineage>
</organism>
<dbReference type="EMBL" id="LVLA01000057">
    <property type="protein sequence ID" value="KYN93570.1"/>
    <property type="molecule type" value="Genomic_DNA"/>
</dbReference>
<dbReference type="KEGG" id="prei:PRSY57_0003400E"/>
<feature type="transmembrane region" description="Helical" evidence="2">
    <location>
        <begin position="30"/>
        <end position="53"/>
    </location>
</feature>
<evidence type="ECO:0000313" key="3">
    <source>
        <dbReference type="EMBL" id="KYN93570.1"/>
    </source>
</evidence>
<gene>
    <name evidence="3" type="ORF">PRSY57_0003400E</name>
</gene>
<dbReference type="RefSeq" id="XP_019969867.1">
    <property type="nucleotide sequence ID" value="XM_020114129.1"/>
</dbReference>
<dbReference type="GO" id="GO:0005768">
    <property type="term" value="C:endosome"/>
    <property type="evidence" value="ECO:0007669"/>
    <property type="project" value="TreeGrafter"/>
</dbReference>
<dbReference type="GO" id="GO:0006895">
    <property type="term" value="P:Golgi to endosome transport"/>
    <property type="evidence" value="ECO:0007669"/>
    <property type="project" value="InterPro"/>
</dbReference>
<sequence>INNIDKDDDNYIYDFNSYNNKDVLSLLKTLLIIINILIKRNVSFINFYSWIFFKDISIKKNQLEQQNKDPGTLMIYPGHKTFVYNNNNNNNNNNNRKKKKKKQKNVVRYVSSSSDKDESSVYNISVDEENSLKTQGRFFDDTYYYL</sequence>
<dbReference type="GO" id="GO:0005829">
    <property type="term" value="C:cytosol"/>
    <property type="evidence" value="ECO:0007669"/>
    <property type="project" value="GOC"/>
</dbReference>
<dbReference type="PANTHER" id="PTHR14042:SF24">
    <property type="entry name" value="PROTEIN DOPEY-1 HOMOLOG"/>
    <property type="match status" value="1"/>
</dbReference>
<feature type="compositionally biased region" description="Basic residues" evidence="1">
    <location>
        <begin position="95"/>
        <end position="105"/>
    </location>
</feature>
<dbReference type="VEuPathDB" id="PlasmoDB:PRCDC_0304800"/>
<comment type="caution">
    <text evidence="3">The sequence shown here is derived from an EMBL/GenBank/DDBJ whole genome shotgun (WGS) entry which is preliminary data.</text>
</comment>
<keyword evidence="2" id="KW-0472">Membrane</keyword>
<evidence type="ECO:0000313" key="4">
    <source>
        <dbReference type="Proteomes" id="UP000076359"/>
    </source>
</evidence>
<feature type="non-terminal residue" evidence="3">
    <location>
        <position position="146"/>
    </location>
</feature>
<dbReference type="InterPro" id="IPR040314">
    <property type="entry name" value="DOP1"/>
</dbReference>
<dbReference type="Proteomes" id="UP000076359">
    <property type="component" value="Unassembled WGS sequence"/>
</dbReference>
<accession>A0A151L3N5</accession>